<dbReference type="InterPro" id="IPR004158">
    <property type="entry name" value="DUF247_pln"/>
</dbReference>
<protein>
    <submittedName>
        <fullName evidence="2">Uncharacterized protein</fullName>
    </submittedName>
</protein>
<comment type="caution">
    <text evidence="2">The sequence shown here is derived from an EMBL/GenBank/DDBJ whole genome shotgun (WGS) entry which is preliminary data.</text>
</comment>
<dbReference type="Pfam" id="PF03140">
    <property type="entry name" value="DUF247"/>
    <property type="match status" value="1"/>
</dbReference>
<keyword evidence="3" id="KW-1185">Reference proteome</keyword>
<reference evidence="2" key="1">
    <citation type="submission" date="2024-03" db="EMBL/GenBank/DDBJ databases">
        <title>WGS assembly of Saponaria officinalis var. Norfolk2.</title>
        <authorList>
            <person name="Jenkins J."/>
            <person name="Shu S."/>
            <person name="Grimwood J."/>
            <person name="Barry K."/>
            <person name="Goodstein D."/>
            <person name="Schmutz J."/>
            <person name="Leebens-Mack J."/>
            <person name="Osbourn A."/>
        </authorList>
    </citation>
    <scope>NUCLEOTIDE SEQUENCE [LARGE SCALE GENOMIC DNA]</scope>
    <source>
        <strain evidence="2">JIC</strain>
    </source>
</reference>
<feature type="transmembrane region" description="Helical" evidence="1">
    <location>
        <begin position="131"/>
        <end position="155"/>
    </location>
</feature>
<sequence length="156" mass="18216">MLDITFCKGVLEIPLIQLRNVSESFYRSMILFEQSHLPISWSSYIVDYMAFLEKLISTPEDVKILVECGIIDNQIGREDAVVRLFNDITKHLVFPNKFYFFEVCQALNAYANTRWNQWKAILKRDYFSHPWATISVIYALILLILALLQTVGTFIQ</sequence>
<name>A0AAW1I0R6_SAPOF</name>
<dbReference type="PANTHER" id="PTHR31170">
    <property type="entry name" value="BNAC04G53230D PROTEIN"/>
    <property type="match status" value="1"/>
</dbReference>
<evidence type="ECO:0000313" key="2">
    <source>
        <dbReference type="EMBL" id="KAK9682024.1"/>
    </source>
</evidence>
<dbReference type="PANTHER" id="PTHR31170:SF20">
    <property type="entry name" value="DUF247 DOMAIN PROTEIN"/>
    <property type="match status" value="1"/>
</dbReference>
<keyword evidence="1" id="KW-0472">Membrane</keyword>
<organism evidence="2 3">
    <name type="scientific">Saponaria officinalis</name>
    <name type="common">Common soapwort</name>
    <name type="synonym">Lychnis saponaria</name>
    <dbReference type="NCBI Taxonomy" id="3572"/>
    <lineage>
        <taxon>Eukaryota</taxon>
        <taxon>Viridiplantae</taxon>
        <taxon>Streptophyta</taxon>
        <taxon>Embryophyta</taxon>
        <taxon>Tracheophyta</taxon>
        <taxon>Spermatophyta</taxon>
        <taxon>Magnoliopsida</taxon>
        <taxon>eudicotyledons</taxon>
        <taxon>Gunneridae</taxon>
        <taxon>Pentapetalae</taxon>
        <taxon>Caryophyllales</taxon>
        <taxon>Caryophyllaceae</taxon>
        <taxon>Caryophylleae</taxon>
        <taxon>Saponaria</taxon>
    </lineage>
</organism>
<proteinExistence type="predicted"/>
<accession>A0AAW1I0R6</accession>
<keyword evidence="1" id="KW-1133">Transmembrane helix</keyword>
<dbReference type="EMBL" id="JBDFQZ010000010">
    <property type="protein sequence ID" value="KAK9682024.1"/>
    <property type="molecule type" value="Genomic_DNA"/>
</dbReference>
<evidence type="ECO:0000313" key="3">
    <source>
        <dbReference type="Proteomes" id="UP001443914"/>
    </source>
</evidence>
<dbReference type="Proteomes" id="UP001443914">
    <property type="component" value="Unassembled WGS sequence"/>
</dbReference>
<dbReference type="AlphaFoldDB" id="A0AAW1I0R6"/>
<evidence type="ECO:0000256" key="1">
    <source>
        <dbReference type="SAM" id="Phobius"/>
    </source>
</evidence>
<gene>
    <name evidence="2" type="ORF">RND81_10G045000</name>
</gene>
<keyword evidence="1" id="KW-0812">Transmembrane</keyword>